<protein>
    <recommendedName>
        <fullName evidence="4">DedA family protein</fullName>
    </recommendedName>
</protein>
<evidence type="ECO:0008006" key="4">
    <source>
        <dbReference type="Google" id="ProtNLM"/>
    </source>
</evidence>
<keyword evidence="1" id="KW-0812">Transmembrane</keyword>
<dbReference type="Proteomes" id="UP000515570">
    <property type="component" value="Chromosome"/>
</dbReference>
<dbReference type="AlphaFoldDB" id="A0A7G5FCT2"/>
<gene>
    <name evidence="2" type="ORF">HW450_08585</name>
</gene>
<feature type="transmembrane region" description="Helical" evidence="1">
    <location>
        <begin position="133"/>
        <end position="154"/>
    </location>
</feature>
<feature type="transmembrane region" description="Helical" evidence="1">
    <location>
        <begin position="49"/>
        <end position="66"/>
    </location>
</feature>
<evidence type="ECO:0000313" key="3">
    <source>
        <dbReference type="Proteomes" id="UP000515570"/>
    </source>
</evidence>
<reference evidence="2 3" key="1">
    <citation type="submission" date="2020-07" db="EMBL/GenBank/DDBJ databases">
        <title>non toxigenic Corynebacterium sp. nov from a clinical source.</title>
        <authorList>
            <person name="Bernier A.-M."/>
            <person name="Bernard K."/>
        </authorList>
    </citation>
    <scope>NUCLEOTIDE SEQUENCE [LARGE SCALE GENOMIC DNA]</scope>
    <source>
        <strain evidence="3">NML 93-0612</strain>
    </source>
</reference>
<feature type="transmembrane region" description="Helical" evidence="1">
    <location>
        <begin position="21"/>
        <end position="43"/>
    </location>
</feature>
<keyword evidence="1" id="KW-0472">Membrane</keyword>
<dbReference type="EMBL" id="CP059833">
    <property type="protein sequence ID" value="QMV84423.1"/>
    <property type="molecule type" value="Genomic_DNA"/>
</dbReference>
<organism evidence="2 3">
    <name type="scientific">Corynebacterium hindlerae</name>
    <dbReference type="NCBI Taxonomy" id="699041"/>
    <lineage>
        <taxon>Bacteria</taxon>
        <taxon>Bacillati</taxon>
        <taxon>Actinomycetota</taxon>
        <taxon>Actinomycetes</taxon>
        <taxon>Mycobacteriales</taxon>
        <taxon>Corynebacteriaceae</taxon>
        <taxon>Corynebacterium</taxon>
    </lineage>
</organism>
<proteinExistence type="predicted"/>
<evidence type="ECO:0000313" key="2">
    <source>
        <dbReference type="EMBL" id="QMV84423.1"/>
    </source>
</evidence>
<feature type="transmembrane region" description="Helical" evidence="1">
    <location>
        <begin position="73"/>
        <end position="96"/>
    </location>
</feature>
<sequence length="222" mass="25398">MTSTDKELPSFMQHPDKVDRILFATLMIMAIFGFALIPFRAVLLLEHTFLYTWLSGSSLSVLILAAQNPDRPVFLGFVVLVAALSMVKFLPLYYWMGKKWGPEFITMSFGGHPPRWFRKLEGFIYRRIDVSLFASYIPFSPIPATIVVAIGGIAKVKGWLVGIYVVVFATMLKCFYLYLGLRFGEGIQSSLETIDKYVMRITLALIAWMFISIWWKNKKKAQ</sequence>
<feature type="transmembrane region" description="Helical" evidence="1">
    <location>
        <begin position="197"/>
        <end position="215"/>
    </location>
</feature>
<evidence type="ECO:0000256" key="1">
    <source>
        <dbReference type="SAM" id="Phobius"/>
    </source>
</evidence>
<dbReference type="RefSeq" id="WP_182385232.1">
    <property type="nucleotide sequence ID" value="NZ_CP059833.1"/>
</dbReference>
<keyword evidence="3" id="KW-1185">Reference proteome</keyword>
<name>A0A7G5FCT2_9CORY</name>
<keyword evidence="1" id="KW-1133">Transmembrane helix</keyword>
<feature type="transmembrane region" description="Helical" evidence="1">
    <location>
        <begin position="161"/>
        <end position="181"/>
    </location>
</feature>
<accession>A0A7G5FCT2</accession>